<dbReference type="RefSeq" id="WP_127683582.1">
    <property type="nucleotide sequence ID" value="NZ_SACM01000004.1"/>
</dbReference>
<comment type="cofactor">
    <cofactor evidence="1">
        <name>Zn(2+)</name>
        <dbReference type="ChEBI" id="CHEBI:29105"/>
    </cofactor>
</comment>
<dbReference type="InterPro" id="IPR042089">
    <property type="entry name" value="Peptidase_M13_dom_2"/>
</dbReference>
<evidence type="ECO:0000256" key="4">
    <source>
        <dbReference type="ARBA" id="ARBA00022723"/>
    </source>
</evidence>
<dbReference type="Gene3D" id="3.40.390.10">
    <property type="entry name" value="Collagenase (Catalytic Domain)"/>
    <property type="match status" value="1"/>
</dbReference>
<name>A0A3S2UBG3_9BURK</name>
<dbReference type="CDD" id="cd08662">
    <property type="entry name" value="M13"/>
    <property type="match status" value="1"/>
</dbReference>
<dbReference type="GO" id="GO:0005886">
    <property type="term" value="C:plasma membrane"/>
    <property type="evidence" value="ECO:0007669"/>
    <property type="project" value="TreeGrafter"/>
</dbReference>
<dbReference type="InterPro" id="IPR024079">
    <property type="entry name" value="MetalloPept_cat_dom_sf"/>
</dbReference>
<dbReference type="InterPro" id="IPR008753">
    <property type="entry name" value="Peptidase_M13_N"/>
</dbReference>
<dbReference type="PROSITE" id="PS51885">
    <property type="entry name" value="NEPRILYSIN"/>
    <property type="match status" value="1"/>
</dbReference>
<dbReference type="InterPro" id="IPR018497">
    <property type="entry name" value="Peptidase_M13_C"/>
</dbReference>
<accession>A0A3S2UBG3</accession>
<keyword evidence="3" id="KW-0645">Protease</keyword>
<evidence type="ECO:0000313" key="12">
    <source>
        <dbReference type="Proteomes" id="UP000288587"/>
    </source>
</evidence>
<feature type="signal peptide" evidence="8">
    <location>
        <begin position="1"/>
        <end position="25"/>
    </location>
</feature>
<dbReference type="SUPFAM" id="SSF55486">
    <property type="entry name" value="Metalloproteases ('zincins'), catalytic domain"/>
    <property type="match status" value="1"/>
</dbReference>
<proteinExistence type="inferred from homology"/>
<evidence type="ECO:0000259" key="9">
    <source>
        <dbReference type="Pfam" id="PF01431"/>
    </source>
</evidence>
<dbReference type="Pfam" id="PF05649">
    <property type="entry name" value="Peptidase_M13_N"/>
    <property type="match status" value="1"/>
</dbReference>
<keyword evidence="5" id="KW-0378">Hydrolase</keyword>
<keyword evidence="4" id="KW-0479">Metal-binding</keyword>
<feature type="domain" description="Peptidase M13 N-terminal" evidence="10">
    <location>
        <begin position="50"/>
        <end position="426"/>
    </location>
</feature>
<feature type="chain" id="PRO_5018534478" evidence="8">
    <location>
        <begin position="26"/>
        <end position="682"/>
    </location>
</feature>
<evidence type="ECO:0000256" key="3">
    <source>
        <dbReference type="ARBA" id="ARBA00022670"/>
    </source>
</evidence>
<comment type="similarity">
    <text evidence="2">Belongs to the peptidase M13 family.</text>
</comment>
<evidence type="ECO:0000313" key="11">
    <source>
        <dbReference type="EMBL" id="RVT83618.1"/>
    </source>
</evidence>
<keyword evidence="6" id="KW-0862">Zinc</keyword>
<dbReference type="OrthoDB" id="9775677at2"/>
<dbReference type="Gene3D" id="1.10.1380.10">
    <property type="entry name" value="Neutral endopeptidase , domain2"/>
    <property type="match status" value="1"/>
</dbReference>
<dbReference type="AlphaFoldDB" id="A0A3S2UBG3"/>
<keyword evidence="8" id="KW-0732">Signal</keyword>
<evidence type="ECO:0000256" key="1">
    <source>
        <dbReference type="ARBA" id="ARBA00001947"/>
    </source>
</evidence>
<dbReference type="Proteomes" id="UP000288587">
    <property type="component" value="Unassembled WGS sequence"/>
</dbReference>
<dbReference type="Pfam" id="PF01431">
    <property type="entry name" value="Peptidase_M13"/>
    <property type="match status" value="1"/>
</dbReference>
<keyword evidence="7" id="KW-0482">Metalloprotease</keyword>
<dbReference type="GO" id="GO:0016485">
    <property type="term" value="P:protein processing"/>
    <property type="evidence" value="ECO:0007669"/>
    <property type="project" value="TreeGrafter"/>
</dbReference>
<dbReference type="GO" id="GO:0004222">
    <property type="term" value="F:metalloendopeptidase activity"/>
    <property type="evidence" value="ECO:0007669"/>
    <property type="project" value="InterPro"/>
</dbReference>
<evidence type="ECO:0000256" key="8">
    <source>
        <dbReference type="SAM" id="SignalP"/>
    </source>
</evidence>
<evidence type="ECO:0000256" key="2">
    <source>
        <dbReference type="ARBA" id="ARBA00007357"/>
    </source>
</evidence>
<comment type="caution">
    <text evidence="11">The sequence shown here is derived from an EMBL/GenBank/DDBJ whole genome shotgun (WGS) entry which is preliminary data.</text>
</comment>
<evidence type="ECO:0000256" key="6">
    <source>
        <dbReference type="ARBA" id="ARBA00022833"/>
    </source>
</evidence>
<organism evidence="11 12">
    <name type="scientific">Inhella crocodyli</name>
    <dbReference type="NCBI Taxonomy" id="2499851"/>
    <lineage>
        <taxon>Bacteria</taxon>
        <taxon>Pseudomonadati</taxon>
        <taxon>Pseudomonadota</taxon>
        <taxon>Betaproteobacteria</taxon>
        <taxon>Burkholderiales</taxon>
        <taxon>Sphaerotilaceae</taxon>
        <taxon>Inhella</taxon>
    </lineage>
</organism>
<dbReference type="GO" id="GO:0046872">
    <property type="term" value="F:metal ion binding"/>
    <property type="evidence" value="ECO:0007669"/>
    <property type="project" value="UniProtKB-KW"/>
</dbReference>
<dbReference type="PRINTS" id="PR00786">
    <property type="entry name" value="NEPRILYSIN"/>
</dbReference>
<dbReference type="PANTHER" id="PTHR11733">
    <property type="entry name" value="ZINC METALLOPROTEASE FAMILY M13 NEPRILYSIN-RELATED"/>
    <property type="match status" value="1"/>
</dbReference>
<sequence>MTSPFRPLRRTALAAALLAASFALSAQQAAAPALHSGIDRSGMDPAVRVQDDLFRAVNGGWLAKTPIPADKAEYGTFVQLADQSDRDIKAIVERLARTPQAKASVAEKVAHFYKAYTDTAGIDRAGLAPLRPLLAEVERLQTRTDLSRYLGQQQGVLNLPIGLGVMADFKEPNLNRPLTWQGGLGLPDRDYYLKDSDERYAKALNDYRAYLLKIATLAGLKNPAQAADDTLALERQIATAHWDKVANRDMVKIYNPHTPESVAALAPGLDWPVFLQAAGLGGTPKLSVSQPSTTTAVAKMVAEVPMAQWRHYLQLRWIDATADTLPKAFRDAHFAFHGTALKGTTEPKPRWQAGIDQVNAALGEALGQLYVAEHFPPAAKQRMVTLVRNLLASYGDSLDGLTWMGPETKARARAKLASYQVKIGYPEKWRDYGALQVKAGDAMGNGLRAARFEWARQVAKAGQPVDKTEWGLTPQTVNAYYNPFANEIVFPAAILRPPFFDMQADDAANYGAIGAVIGHEISHGFDDQGSQFDADGALRNWWTDADREAFNKLGEQLVAQYESYEPLPGKKLNGRLTLGENIADLSGLQIAQKAYVKSLGGRPAPVIDGLTGEQRFFFGWAQAWREKSRENRILQLLTTDPHSPPVFRANGAAINHDGFHEAFGTKEGDGMHKPPAQRIKIW</sequence>
<feature type="domain" description="Peptidase M13 C-terminal" evidence="9">
    <location>
        <begin position="478"/>
        <end position="678"/>
    </location>
</feature>
<dbReference type="InterPro" id="IPR000718">
    <property type="entry name" value="Peptidase_M13"/>
</dbReference>
<reference evidence="11 12" key="1">
    <citation type="submission" date="2019-01" db="EMBL/GenBank/DDBJ databases">
        <authorList>
            <person name="Chen W.-M."/>
        </authorList>
    </citation>
    <scope>NUCLEOTIDE SEQUENCE [LARGE SCALE GENOMIC DNA]</scope>
    <source>
        <strain evidence="11 12">CCP-18</strain>
    </source>
</reference>
<dbReference type="EMBL" id="SACM01000004">
    <property type="protein sequence ID" value="RVT83618.1"/>
    <property type="molecule type" value="Genomic_DNA"/>
</dbReference>
<protein>
    <submittedName>
        <fullName evidence="11">M13 family peptidase</fullName>
    </submittedName>
</protein>
<dbReference type="PANTHER" id="PTHR11733:SF167">
    <property type="entry name" value="FI17812P1-RELATED"/>
    <property type="match status" value="1"/>
</dbReference>
<evidence type="ECO:0000259" key="10">
    <source>
        <dbReference type="Pfam" id="PF05649"/>
    </source>
</evidence>
<gene>
    <name evidence="11" type="ORF">EOD73_13635</name>
</gene>
<evidence type="ECO:0000256" key="5">
    <source>
        <dbReference type="ARBA" id="ARBA00022801"/>
    </source>
</evidence>
<keyword evidence="12" id="KW-1185">Reference proteome</keyword>
<evidence type="ECO:0000256" key="7">
    <source>
        <dbReference type="ARBA" id="ARBA00023049"/>
    </source>
</evidence>